<dbReference type="InterPro" id="IPR001387">
    <property type="entry name" value="Cro/C1-type_HTH"/>
</dbReference>
<dbReference type="SUPFAM" id="SSF47413">
    <property type="entry name" value="lambda repressor-like DNA-binding domains"/>
    <property type="match status" value="1"/>
</dbReference>
<sequence>METLGDKLKQLRRQLTQEELALILQVDRSTLASWEVNRREPDIATLLRLADHFKVSIDWLVGYQPAQSGAKTDSTFQEHPDNYQIKAEQTWQKIIATADRYGVAPDTVYQLLELNIKLAQSLKPANGQEQKPE</sequence>
<evidence type="ECO:0000313" key="4">
    <source>
        <dbReference type="Proteomes" id="UP000214880"/>
    </source>
</evidence>
<proteinExistence type="predicted"/>
<dbReference type="RefSeq" id="WP_092073878.1">
    <property type="nucleotide sequence ID" value="NZ_FNHB01000006.1"/>
</dbReference>
<dbReference type="STRING" id="146817.SAMN04488502_106228"/>
<name>A0A1G9VAW6_9FIRM</name>
<dbReference type="AlphaFoldDB" id="A0A1G9VAW6"/>
<gene>
    <name evidence="3" type="ORF">SAMN04488502_106228</name>
</gene>
<dbReference type="PANTHER" id="PTHR46558:SF11">
    <property type="entry name" value="HTH-TYPE TRANSCRIPTIONAL REGULATOR XRE"/>
    <property type="match status" value="1"/>
</dbReference>
<dbReference type="CDD" id="cd00093">
    <property type="entry name" value="HTH_XRE"/>
    <property type="match status" value="1"/>
</dbReference>
<evidence type="ECO:0000259" key="2">
    <source>
        <dbReference type="PROSITE" id="PS50943"/>
    </source>
</evidence>
<dbReference type="EMBL" id="FNHB01000006">
    <property type="protein sequence ID" value="SDM69197.1"/>
    <property type="molecule type" value="Genomic_DNA"/>
</dbReference>
<dbReference type="PANTHER" id="PTHR46558">
    <property type="entry name" value="TRACRIPTIONAL REGULATORY PROTEIN-RELATED-RELATED"/>
    <property type="match status" value="1"/>
</dbReference>
<keyword evidence="1 3" id="KW-0238">DNA-binding</keyword>
<feature type="domain" description="HTH cro/C1-type" evidence="2">
    <location>
        <begin position="12"/>
        <end position="60"/>
    </location>
</feature>
<evidence type="ECO:0000313" key="3">
    <source>
        <dbReference type="EMBL" id="SDM69197.1"/>
    </source>
</evidence>
<accession>A0A1G9VAW6</accession>
<keyword evidence="4" id="KW-1185">Reference proteome</keyword>
<dbReference type="OrthoDB" id="9811208at2"/>
<dbReference type="GO" id="GO:0003677">
    <property type="term" value="F:DNA binding"/>
    <property type="evidence" value="ECO:0007669"/>
    <property type="project" value="UniProtKB-KW"/>
</dbReference>
<dbReference type="InterPro" id="IPR010982">
    <property type="entry name" value="Lambda_DNA-bd_dom_sf"/>
</dbReference>
<protein>
    <submittedName>
        <fullName evidence="3">DNA-binding transcriptional regulator, XRE-family HTH domain</fullName>
    </submittedName>
</protein>
<dbReference type="PROSITE" id="PS50943">
    <property type="entry name" value="HTH_CROC1"/>
    <property type="match status" value="1"/>
</dbReference>
<organism evidence="3 4">
    <name type="scientific">Dendrosporobacter quercicolus</name>
    <dbReference type="NCBI Taxonomy" id="146817"/>
    <lineage>
        <taxon>Bacteria</taxon>
        <taxon>Bacillati</taxon>
        <taxon>Bacillota</taxon>
        <taxon>Negativicutes</taxon>
        <taxon>Selenomonadales</taxon>
        <taxon>Sporomusaceae</taxon>
        <taxon>Dendrosporobacter</taxon>
    </lineage>
</organism>
<dbReference type="Gene3D" id="1.10.260.40">
    <property type="entry name" value="lambda repressor-like DNA-binding domains"/>
    <property type="match status" value="1"/>
</dbReference>
<dbReference type="SMART" id="SM00530">
    <property type="entry name" value="HTH_XRE"/>
    <property type="match status" value="1"/>
</dbReference>
<dbReference type="Proteomes" id="UP000214880">
    <property type="component" value="Unassembled WGS sequence"/>
</dbReference>
<evidence type="ECO:0000256" key="1">
    <source>
        <dbReference type="ARBA" id="ARBA00023125"/>
    </source>
</evidence>
<reference evidence="3 4" key="1">
    <citation type="submission" date="2016-10" db="EMBL/GenBank/DDBJ databases">
        <authorList>
            <person name="de Groot N.N."/>
        </authorList>
    </citation>
    <scope>NUCLEOTIDE SEQUENCE [LARGE SCALE GENOMIC DNA]</scope>
    <source>
        <strain evidence="3 4">DSM 1736</strain>
    </source>
</reference>
<dbReference type="Pfam" id="PF01381">
    <property type="entry name" value="HTH_3"/>
    <property type="match status" value="1"/>
</dbReference>